<comment type="caution">
    <text evidence="3">The sequence shown here is derived from an EMBL/GenBank/DDBJ whole genome shotgun (WGS) entry which is preliminary data.</text>
</comment>
<gene>
    <name evidence="3" type="ORF">BG60_05680</name>
</gene>
<organism evidence="3 4">
    <name type="scientific">Caballeronia zhejiangensis</name>
    <dbReference type="NCBI Taxonomy" id="871203"/>
    <lineage>
        <taxon>Bacteria</taxon>
        <taxon>Pseudomonadati</taxon>
        <taxon>Pseudomonadota</taxon>
        <taxon>Betaproteobacteria</taxon>
        <taxon>Burkholderiales</taxon>
        <taxon>Burkholderiaceae</taxon>
        <taxon>Caballeronia</taxon>
    </lineage>
</organism>
<accession>A0A656Q9M0</accession>
<dbReference type="RefSeq" id="WP_034474669.1">
    <property type="nucleotide sequence ID" value="NZ_JFHD01000110.1"/>
</dbReference>
<keyword evidence="4" id="KW-1185">Reference proteome</keyword>
<dbReference type="SUPFAM" id="SSF53098">
    <property type="entry name" value="Ribonuclease H-like"/>
    <property type="match status" value="1"/>
</dbReference>
<dbReference type="Proteomes" id="UP000027451">
    <property type="component" value="Unassembled WGS sequence"/>
</dbReference>
<dbReference type="EMBL" id="JFHD01000110">
    <property type="protein sequence ID" value="KDR24562.1"/>
    <property type="molecule type" value="Genomic_DNA"/>
</dbReference>
<feature type="non-terminal residue" evidence="3">
    <location>
        <position position="264"/>
    </location>
</feature>
<dbReference type="InterPro" id="IPR024473">
    <property type="entry name" value="Transposases_IS4_N"/>
</dbReference>
<evidence type="ECO:0000313" key="4">
    <source>
        <dbReference type="Proteomes" id="UP000027451"/>
    </source>
</evidence>
<dbReference type="AlphaFoldDB" id="A0A656Q9M0"/>
<dbReference type="GO" id="GO:0004803">
    <property type="term" value="F:transposase activity"/>
    <property type="evidence" value="ECO:0007669"/>
    <property type="project" value="InterPro"/>
</dbReference>
<protein>
    <submittedName>
        <fullName evidence="3">Transposase</fullName>
    </submittedName>
</protein>
<dbReference type="InterPro" id="IPR002559">
    <property type="entry name" value="Transposase_11"/>
</dbReference>
<feature type="domain" description="Transposase IS4-like" evidence="1">
    <location>
        <begin position="130"/>
        <end position="239"/>
    </location>
</feature>
<evidence type="ECO:0000259" key="1">
    <source>
        <dbReference type="Pfam" id="PF01609"/>
    </source>
</evidence>
<dbReference type="NCBIfam" id="NF033592">
    <property type="entry name" value="transpos_IS4_1"/>
    <property type="match status" value="1"/>
</dbReference>
<dbReference type="GO" id="GO:0003677">
    <property type="term" value="F:DNA binding"/>
    <property type="evidence" value="ECO:0007669"/>
    <property type="project" value="InterPro"/>
</dbReference>
<reference evidence="3 4" key="1">
    <citation type="submission" date="2014-03" db="EMBL/GenBank/DDBJ databases">
        <title>Draft Genome Sequences of Four Burkholderia Strains.</title>
        <authorList>
            <person name="Liu X.Y."/>
            <person name="Li C.X."/>
            <person name="Xu J.H."/>
        </authorList>
    </citation>
    <scope>NUCLEOTIDE SEQUENCE [LARGE SCALE GENOMIC DNA]</scope>
    <source>
        <strain evidence="3 4">OP-1</strain>
    </source>
</reference>
<dbReference type="InterPro" id="IPR047952">
    <property type="entry name" value="Transpos_IS4"/>
</dbReference>
<sequence>MLANHLTYLIEAQEPADLRRLAEHLPFEWIERAVQATGTASIRRRRLPAEQVVWLVIALAMYRHWSISEVLDSLDLALPNEAAPFVSKSAAAQARQRVGEAPMAWLFEQTARAWTTQDAAHHAFKGLSLWALDGTTLRTPDSAANREHFGAQGYASGKVASYPQVRAVTLTAIPTHLIADINFGRYDTNEMVYAKSLLAQIPEDSLTVFDKGFLAAEILCGLTMNARNRHFLIPAKANTCWEVVSGSADDAMVRMRVSPQARQK</sequence>
<dbReference type="Pfam" id="PF13006">
    <property type="entry name" value="Nterm_IS4"/>
    <property type="match status" value="1"/>
</dbReference>
<evidence type="ECO:0000313" key="3">
    <source>
        <dbReference type="EMBL" id="KDR24562.1"/>
    </source>
</evidence>
<dbReference type="InterPro" id="IPR012337">
    <property type="entry name" value="RNaseH-like_sf"/>
</dbReference>
<dbReference type="GO" id="GO:0006313">
    <property type="term" value="P:DNA transposition"/>
    <property type="evidence" value="ECO:0007669"/>
    <property type="project" value="InterPro"/>
</dbReference>
<evidence type="ECO:0000259" key="2">
    <source>
        <dbReference type="Pfam" id="PF13006"/>
    </source>
</evidence>
<dbReference type="Pfam" id="PF01609">
    <property type="entry name" value="DDE_Tnp_1"/>
    <property type="match status" value="1"/>
</dbReference>
<dbReference type="PANTHER" id="PTHR37529:SF1">
    <property type="entry name" value="TRANSPOSASE INSG FOR INSERTION SEQUENCE ELEMENT IS4-RELATED"/>
    <property type="match status" value="1"/>
</dbReference>
<dbReference type="PANTHER" id="PTHR37529">
    <property type="entry name" value="TRANSPOSASE INSG FOR INSERTION SEQUENCE ELEMENT IS4-RELATED"/>
    <property type="match status" value="1"/>
</dbReference>
<name>A0A656Q9M0_9BURK</name>
<feature type="domain" description="Transposase IS4 N-terminal" evidence="2">
    <location>
        <begin position="16"/>
        <end position="108"/>
    </location>
</feature>
<proteinExistence type="predicted"/>